<sequence length="265" mass="28317">MTVPVNGITLAFDAVGPPGGPPVMLIHGHPFNRRMWEPQARALAAAGYRAITPDLRGYGDSEVVPGTTMLSDFAADTAAILDHLDLGRAVIVGLSMGGQIAMEFLRQYPRRVNALILADTSPVPDDEAGRAFRRTLADRLIAEGMDGYATDVIDKMIRPEHVTGMPEVAELVLDMMRTTAPQGAAAALRGRAVRPDYRQTLATAGVPTMIVVGVDDPYTPVAEATMMHQLVGGSELVVIDGAGHLPNLERPAQFNDALLRFLGTL</sequence>
<accession>A0ABS0GQ29</accession>
<dbReference type="PRINTS" id="PR00412">
    <property type="entry name" value="EPOXHYDRLASE"/>
</dbReference>
<evidence type="ECO:0000313" key="4">
    <source>
        <dbReference type="Proteomes" id="UP000638560"/>
    </source>
</evidence>
<name>A0ABS0GQ29_9ACTN</name>
<evidence type="ECO:0000313" key="3">
    <source>
        <dbReference type="EMBL" id="MBF9128291.1"/>
    </source>
</evidence>
<evidence type="ECO:0000256" key="1">
    <source>
        <dbReference type="ARBA" id="ARBA00022801"/>
    </source>
</evidence>
<dbReference type="Proteomes" id="UP000638560">
    <property type="component" value="Unassembled WGS sequence"/>
</dbReference>
<dbReference type="GO" id="GO:0016787">
    <property type="term" value="F:hydrolase activity"/>
    <property type="evidence" value="ECO:0007669"/>
    <property type="project" value="UniProtKB-KW"/>
</dbReference>
<dbReference type="Pfam" id="PF00561">
    <property type="entry name" value="Abhydrolase_1"/>
    <property type="match status" value="1"/>
</dbReference>
<dbReference type="SUPFAM" id="SSF53474">
    <property type="entry name" value="alpha/beta-Hydrolases"/>
    <property type="match status" value="1"/>
</dbReference>
<dbReference type="Gene3D" id="3.40.50.1820">
    <property type="entry name" value="alpha/beta hydrolase"/>
    <property type="match status" value="1"/>
</dbReference>
<dbReference type="InterPro" id="IPR050266">
    <property type="entry name" value="AB_hydrolase_sf"/>
</dbReference>
<dbReference type="InterPro" id="IPR029058">
    <property type="entry name" value="AB_hydrolase_fold"/>
</dbReference>
<gene>
    <name evidence="3" type="ORF">I0C86_04670</name>
</gene>
<keyword evidence="1 3" id="KW-0378">Hydrolase</keyword>
<comment type="caution">
    <text evidence="3">The sequence shown here is derived from an EMBL/GenBank/DDBJ whole genome shotgun (WGS) entry which is preliminary data.</text>
</comment>
<dbReference type="PANTHER" id="PTHR43798">
    <property type="entry name" value="MONOACYLGLYCEROL LIPASE"/>
    <property type="match status" value="1"/>
</dbReference>
<reference evidence="3 4" key="1">
    <citation type="submission" date="2020-11" db="EMBL/GenBank/DDBJ databases">
        <title>A novel isolate from a Black sea contaminated sediment with potential to produce alkanes: Plantactinospora alkalitolerans sp. nov.</title>
        <authorList>
            <person name="Carro L."/>
            <person name="Veyisoglu A."/>
            <person name="Guven K."/>
            <person name="Schumann P."/>
            <person name="Klenk H.-P."/>
            <person name="Sahin N."/>
        </authorList>
    </citation>
    <scope>NUCLEOTIDE SEQUENCE [LARGE SCALE GENOMIC DNA]</scope>
    <source>
        <strain evidence="3 4">S1510</strain>
    </source>
</reference>
<dbReference type="InterPro" id="IPR000639">
    <property type="entry name" value="Epox_hydrolase-like"/>
</dbReference>
<dbReference type="PRINTS" id="PR00111">
    <property type="entry name" value="ABHYDROLASE"/>
</dbReference>
<dbReference type="InterPro" id="IPR000073">
    <property type="entry name" value="AB_hydrolase_1"/>
</dbReference>
<protein>
    <submittedName>
        <fullName evidence="3">Alpha/beta hydrolase</fullName>
    </submittedName>
</protein>
<proteinExistence type="predicted"/>
<dbReference type="EMBL" id="JADPUN010000070">
    <property type="protein sequence ID" value="MBF9128291.1"/>
    <property type="molecule type" value="Genomic_DNA"/>
</dbReference>
<organism evidence="3 4">
    <name type="scientific">Plantactinospora alkalitolerans</name>
    <dbReference type="NCBI Taxonomy" id="2789879"/>
    <lineage>
        <taxon>Bacteria</taxon>
        <taxon>Bacillati</taxon>
        <taxon>Actinomycetota</taxon>
        <taxon>Actinomycetes</taxon>
        <taxon>Micromonosporales</taxon>
        <taxon>Micromonosporaceae</taxon>
        <taxon>Plantactinospora</taxon>
    </lineage>
</organism>
<keyword evidence="4" id="KW-1185">Reference proteome</keyword>
<evidence type="ECO:0000259" key="2">
    <source>
        <dbReference type="Pfam" id="PF00561"/>
    </source>
</evidence>
<feature type="domain" description="AB hydrolase-1" evidence="2">
    <location>
        <begin position="21"/>
        <end position="251"/>
    </location>
</feature>
<dbReference type="PANTHER" id="PTHR43798:SF31">
    <property type="entry name" value="AB HYDROLASE SUPERFAMILY PROTEIN YCLE"/>
    <property type="match status" value="1"/>
</dbReference>